<dbReference type="InterPro" id="IPR002562">
    <property type="entry name" value="3'-5'_exonuclease_dom"/>
</dbReference>
<proteinExistence type="predicted"/>
<dbReference type="GO" id="GO:0003676">
    <property type="term" value="F:nucleic acid binding"/>
    <property type="evidence" value="ECO:0007669"/>
    <property type="project" value="InterPro"/>
</dbReference>
<dbReference type="EMBL" id="LAZR01044131">
    <property type="protein sequence ID" value="KKL05405.1"/>
    <property type="molecule type" value="Genomic_DNA"/>
</dbReference>
<dbReference type="AlphaFoldDB" id="A0A0F9A7H3"/>
<dbReference type="GO" id="GO:0008408">
    <property type="term" value="F:3'-5' exonuclease activity"/>
    <property type="evidence" value="ECO:0007669"/>
    <property type="project" value="InterPro"/>
</dbReference>
<dbReference type="SUPFAM" id="SSF56672">
    <property type="entry name" value="DNA/RNA polymerases"/>
    <property type="match status" value="1"/>
</dbReference>
<sequence length="341" mass="38729">MQLTTKAAPIVEALSNSDVAIVDTETSSLYPWRDGKILAGIGVKPLGGEMFYLPVRHKNGGKQASHKQLQLVCEALRGKTLVFHNPKFDLAVLWQDGIDLVDEEVLDTVVLVRLVAENEPSYELKRLAKKFVDATAGESQKALKALMKKMGWETYDQVPADMIADPYVTDDLRFTEGLYVKAWPFIKKRGLEELLELEKRLTKKLFHIERRGFQLDPEYVESEFETVSTLIDALEEEAYEYARKALKKKVRELGVNKLTREYLKAGKKARIELLAEYDEDVKKLLIGLTCLNEERKVSKTKIVLSGTFDIYSPHDVRKIFEGMGIRSDVMTEKGAPSWAKT</sequence>
<feature type="domain" description="3'-5' exonuclease" evidence="1">
    <location>
        <begin position="7"/>
        <end position="136"/>
    </location>
</feature>
<dbReference type="SUPFAM" id="SSF53098">
    <property type="entry name" value="Ribonuclease H-like"/>
    <property type="match status" value="1"/>
</dbReference>
<name>A0A0F9A7H3_9ZZZZ</name>
<dbReference type="GO" id="GO:0006139">
    <property type="term" value="P:nucleobase-containing compound metabolic process"/>
    <property type="evidence" value="ECO:0007669"/>
    <property type="project" value="InterPro"/>
</dbReference>
<dbReference type="Gene3D" id="3.30.420.10">
    <property type="entry name" value="Ribonuclease H-like superfamily/Ribonuclease H"/>
    <property type="match status" value="1"/>
</dbReference>
<gene>
    <name evidence="2" type="ORF">LCGC14_2606350</name>
</gene>
<comment type="caution">
    <text evidence="2">The sequence shown here is derived from an EMBL/GenBank/DDBJ whole genome shotgun (WGS) entry which is preliminary data.</text>
</comment>
<dbReference type="InterPro" id="IPR012337">
    <property type="entry name" value="RNaseH-like_sf"/>
</dbReference>
<evidence type="ECO:0000259" key="1">
    <source>
        <dbReference type="Pfam" id="PF01612"/>
    </source>
</evidence>
<dbReference type="Pfam" id="PF01612">
    <property type="entry name" value="DNA_pol_A_exo1"/>
    <property type="match status" value="1"/>
</dbReference>
<feature type="non-terminal residue" evidence="2">
    <location>
        <position position="341"/>
    </location>
</feature>
<evidence type="ECO:0000313" key="2">
    <source>
        <dbReference type="EMBL" id="KKL05405.1"/>
    </source>
</evidence>
<accession>A0A0F9A7H3</accession>
<organism evidence="2">
    <name type="scientific">marine sediment metagenome</name>
    <dbReference type="NCBI Taxonomy" id="412755"/>
    <lineage>
        <taxon>unclassified sequences</taxon>
        <taxon>metagenomes</taxon>
        <taxon>ecological metagenomes</taxon>
    </lineage>
</organism>
<protein>
    <recommendedName>
        <fullName evidence="1">3'-5' exonuclease domain-containing protein</fullName>
    </recommendedName>
</protein>
<reference evidence="2" key="1">
    <citation type="journal article" date="2015" name="Nature">
        <title>Complex archaea that bridge the gap between prokaryotes and eukaryotes.</title>
        <authorList>
            <person name="Spang A."/>
            <person name="Saw J.H."/>
            <person name="Jorgensen S.L."/>
            <person name="Zaremba-Niedzwiedzka K."/>
            <person name="Martijn J."/>
            <person name="Lind A.E."/>
            <person name="van Eijk R."/>
            <person name="Schleper C."/>
            <person name="Guy L."/>
            <person name="Ettema T.J."/>
        </authorList>
    </citation>
    <scope>NUCLEOTIDE SEQUENCE</scope>
</reference>
<dbReference type="InterPro" id="IPR036397">
    <property type="entry name" value="RNaseH_sf"/>
</dbReference>
<dbReference type="InterPro" id="IPR043502">
    <property type="entry name" value="DNA/RNA_pol_sf"/>
</dbReference>